<reference evidence="2" key="1">
    <citation type="journal article" date="2023" name="Front. Plant Sci.">
        <title>Chromosomal-level genome assembly of Melastoma candidum provides insights into trichome evolution.</title>
        <authorList>
            <person name="Zhong Y."/>
            <person name="Wu W."/>
            <person name="Sun C."/>
            <person name="Zou P."/>
            <person name="Liu Y."/>
            <person name="Dai S."/>
            <person name="Zhou R."/>
        </authorList>
    </citation>
    <scope>NUCLEOTIDE SEQUENCE [LARGE SCALE GENOMIC DNA]</scope>
</reference>
<dbReference type="EMBL" id="CM042880">
    <property type="protein sequence ID" value="KAI4388873.1"/>
    <property type="molecule type" value="Genomic_DNA"/>
</dbReference>
<accession>A0ACB9SCC8</accession>
<dbReference type="Proteomes" id="UP001057402">
    <property type="component" value="Chromosome 1"/>
</dbReference>
<keyword evidence="2" id="KW-1185">Reference proteome</keyword>
<sequence>MLAAMLNACRVHGNANLWNEMAGSVGQKKLSNIYASLNMWDEVLKVRKGMERKGVQKVPGCSSTEVNGSIFEFVVRDRSFLYMDGDVEMLHCINKHLKFGQG</sequence>
<comment type="caution">
    <text evidence="1">The sequence shown here is derived from an EMBL/GenBank/DDBJ whole genome shotgun (WGS) entry which is preliminary data.</text>
</comment>
<gene>
    <name evidence="1" type="ORF">MLD38_001163</name>
</gene>
<proteinExistence type="predicted"/>
<organism evidence="1 2">
    <name type="scientific">Melastoma candidum</name>
    <dbReference type="NCBI Taxonomy" id="119954"/>
    <lineage>
        <taxon>Eukaryota</taxon>
        <taxon>Viridiplantae</taxon>
        <taxon>Streptophyta</taxon>
        <taxon>Embryophyta</taxon>
        <taxon>Tracheophyta</taxon>
        <taxon>Spermatophyta</taxon>
        <taxon>Magnoliopsida</taxon>
        <taxon>eudicotyledons</taxon>
        <taxon>Gunneridae</taxon>
        <taxon>Pentapetalae</taxon>
        <taxon>rosids</taxon>
        <taxon>malvids</taxon>
        <taxon>Myrtales</taxon>
        <taxon>Melastomataceae</taxon>
        <taxon>Melastomatoideae</taxon>
        <taxon>Melastomateae</taxon>
        <taxon>Melastoma</taxon>
    </lineage>
</organism>
<evidence type="ECO:0000313" key="2">
    <source>
        <dbReference type="Proteomes" id="UP001057402"/>
    </source>
</evidence>
<protein>
    <submittedName>
        <fullName evidence="1">Uncharacterized protein</fullName>
    </submittedName>
</protein>
<evidence type="ECO:0000313" key="1">
    <source>
        <dbReference type="EMBL" id="KAI4388873.1"/>
    </source>
</evidence>
<name>A0ACB9SCC8_9MYRT</name>